<dbReference type="RefSeq" id="WP_202855656.1">
    <property type="nucleotide sequence ID" value="NZ_JAEUGD010000023.1"/>
</dbReference>
<dbReference type="GO" id="GO:0005886">
    <property type="term" value="C:plasma membrane"/>
    <property type="evidence" value="ECO:0007669"/>
    <property type="project" value="TreeGrafter"/>
</dbReference>
<organism evidence="6 7">
    <name type="scientific">Fulvivirga marina</name>
    <dbReference type="NCBI Taxonomy" id="2494733"/>
    <lineage>
        <taxon>Bacteria</taxon>
        <taxon>Pseudomonadati</taxon>
        <taxon>Bacteroidota</taxon>
        <taxon>Cytophagia</taxon>
        <taxon>Cytophagales</taxon>
        <taxon>Fulvivirgaceae</taxon>
        <taxon>Fulvivirga</taxon>
    </lineage>
</organism>
<feature type="domain" description="DAGKc" evidence="5">
    <location>
        <begin position="1"/>
        <end position="129"/>
    </location>
</feature>
<evidence type="ECO:0000256" key="3">
    <source>
        <dbReference type="ARBA" id="ARBA00022777"/>
    </source>
</evidence>
<dbReference type="PANTHER" id="PTHR12358:SF106">
    <property type="entry name" value="LIPID KINASE YEGS"/>
    <property type="match status" value="1"/>
</dbReference>
<dbReference type="Pfam" id="PF19279">
    <property type="entry name" value="YegS_C"/>
    <property type="match status" value="1"/>
</dbReference>
<dbReference type="InterPro" id="IPR017438">
    <property type="entry name" value="ATP-NAD_kinase_N"/>
</dbReference>
<gene>
    <name evidence="6" type="ORF">JMN32_07315</name>
</gene>
<sequence length="295" mass="33055">MNKILFVVNPISGGIDKADFKNELKFCCAESNVTFDLIETKGQNDHILISEKIEQSKPDAVVACGGDGTINLVARILLGRNISMGIIPLGSANGLATELLIPRNIRKAIRVILKNRIINIDVLRINDKYLSLHLSDVGFNAKLIKNFEEGGSRGKMAYAAHFFKVLFKKAPSKYTFIVDETRFRRRAEMVVFANASKYGTGAVVNPDGCLYDRKFEVCIFKPYPWYAIFRIAFDFFTGGMKQSPYVKIFSTTSIIVKSKKMVPLQVDGEVVGDFRQVKVKLESTQLPVIVPPQYK</sequence>
<evidence type="ECO:0000256" key="2">
    <source>
        <dbReference type="ARBA" id="ARBA00022741"/>
    </source>
</evidence>
<evidence type="ECO:0000256" key="4">
    <source>
        <dbReference type="ARBA" id="ARBA00022840"/>
    </source>
</evidence>
<comment type="caution">
    <text evidence="6">The sequence shown here is derived from an EMBL/GenBank/DDBJ whole genome shotgun (WGS) entry which is preliminary data.</text>
</comment>
<keyword evidence="2" id="KW-0547">Nucleotide-binding</keyword>
<evidence type="ECO:0000259" key="5">
    <source>
        <dbReference type="PROSITE" id="PS50146"/>
    </source>
</evidence>
<dbReference type="InterPro" id="IPR001206">
    <property type="entry name" value="Diacylglycerol_kinase_cat_dom"/>
</dbReference>
<reference evidence="6" key="1">
    <citation type="submission" date="2021-01" db="EMBL/GenBank/DDBJ databases">
        <title>Fulvivirga kasyanovii gen. nov., sp nov., a novel member of the phylum Bacteroidetes isolated from seawater in a mussel farm.</title>
        <authorList>
            <person name="Zhao L.-H."/>
            <person name="Wang Z.-J."/>
        </authorList>
    </citation>
    <scope>NUCLEOTIDE SEQUENCE</scope>
    <source>
        <strain evidence="6">29W222</strain>
    </source>
</reference>
<keyword evidence="4" id="KW-0067">ATP-binding</keyword>
<keyword evidence="3" id="KW-0418">Kinase</keyword>
<dbReference type="GO" id="GO:0016301">
    <property type="term" value="F:kinase activity"/>
    <property type="evidence" value="ECO:0007669"/>
    <property type="project" value="UniProtKB-KW"/>
</dbReference>
<evidence type="ECO:0000256" key="1">
    <source>
        <dbReference type="ARBA" id="ARBA00022679"/>
    </source>
</evidence>
<dbReference type="EMBL" id="JAEUGD010000023">
    <property type="protein sequence ID" value="MBL6446110.1"/>
    <property type="molecule type" value="Genomic_DNA"/>
</dbReference>
<dbReference type="PANTHER" id="PTHR12358">
    <property type="entry name" value="SPHINGOSINE KINASE"/>
    <property type="match status" value="1"/>
</dbReference>
<proteinExistence type="predicted"/>
<dbReference type="Proteomes" id="UP000614216">
    <property type="component" value="Unassembled WGS sequence"/>
</dbReference>
<dbReference type="InterPro" id="IPR016064">
    <property type="entry name" value="NAD/diacylglycerol_kinase_sf"/>
</dbReference>
<keyword evidence="1" id="KW-0808">Transferase</keyword>
<name>A0A937FU58_9BACT</name>
<dbReference type="Pfam" id="PF00781">
    <property type="entry name" value="DAGK_cat"/>
    <property type="match status" value="1"/>
</dbReference>
<keyword evidence="7" id="KW-1185">Reference proteome</keyword>
<accession>A0A937FU58</accession>
<dbReference type="PROSITE" id="PS50146">
    <property type="entry name" value="DAGK"/>
    <property type="match status" value="1"/>
</dbReference>
<protein>
    <recommendedName>
        <fullName evidence="5">DAGKc domain-containing protein</fullName>
    </recommendedName>
</protein>
<dbReference type="InterPro" id="IPR045540">
    <property type="entry name" value="YegS/DAGK_C"/>
</dbReference>
<dbReference type="AlphaFoldDB" id="A0A937FU58"/>
<dbReference type="SUPFAM" id="SSF111331">
    <property type="entry name" value="NAD kinase/diacylglycerol kinase-like"/>
    <property type="match status" value="1"/>
</dbReference>
<dbReference type="InterPro" id="IPR050187">
    <property type="entry name" value="Lipid_Phosphate_FormReg"/>
</dbReference>
<dbReference type="SMART" id="SM00046">
    <property type="entry name" value="DAGKc"/>
    <property type="match status" value="1"/>
</dbReference>
<evidence type="ECO:0000313" key="7">
    <source>
        <dbReference type="Proteomes" id="UP000614216"/>
    </source>
</evidence>
<dbReference type="GO" id="GO:0005524">
    <property type="term" value="F:ATP binding"/>
    <property type="evidence" value="ECO:0007669"/>
    <property type="project" value="UniProtKB-KW"/>
</dbReference>
<dbReference type="Gene3D" id="2.60.200.40">
    <property type="match status" value="1"/>
</dbReference>
<evidence type="ECO:0000313" key="6">
    <source>
        <dbReference type="EMBL" id="MBL6446110.1"/>
    </source>
</evidence>
<dbReference type="Gene3D" id="3.40.50.10330">
    <property type="entry name" value="Probable inorganic polyphosphate/atp-NAD kinase, domain 1"/>
    <property type="match status" value="1"/>
</dbReference>